<keyword evidence="2" id="KW-1185">Reference proteome</keyword>
<comment type="caution">
    <text evidence="1">The sequence shown here is derived from an EMBL/GenBank/DDBJ whole genome shotgun (WGS) entry which is preliminary data.</text>
</comment>
<proteinExistence type="predicted"/>
<reference evidence="1 2" key="1">
    <citation type="submission" date="2024-04" db="EMBL/GenBank/DDBJ databases">
        <title>Tritrichomonas musculus Genome.</title>
        <authorList>
            <person name="Alves-Ferreira E."/>
            <person name="Grigg M."/>
            <person name="Lorenzi H."/>
            <person name="Galac M."/>
        </authorList>
    </citation>
    <scope>NUCLEOTIDE SEQUENCE [LARGE SCALE GENOMIC DNA]</scope>
    <source>
        <strain evidence="1 2">EAF2021</strain>
    </source>
</reference>
<evidence type="ECO:0000313" key="1">
    <source>
        <dbReference type="EMBL" id="KAK8860303.1"/>
    </source>
</evidence>
<dbReference type="Proteomes" id="UP001470230">
    <property type="component" value="Unassembled WGS sequence"/>
</dbReference>
<gene>
    <name evidence="1" type="ORF">M9Y10_011967</name>
</gene>
<name>A0ABR2IBC9_9EUKA</name>
<protein>
    <submittedName>
        <fullName evidence="1">Uncharacterized protein</fullName>
    </submittedName>
</protein>
<sequence>MRLIHQRDISLYDFKNILPIHLFENPLDEQNDVTLGLKTNNYQLFISSPGYHQSTLIPLVNFDVLNSFCDFHYESTEKKKDIILRPKFGKYPIQLLLYPLQEMNFRCLYNYTYSLPYENLKKVSSEIKINSFKKKVKLSPAFLISLQPLNISISGWLCLSHLKPQVLYKLSWTVGINSIYVGASFLKDKDDDDIYEFATRYNYNDLDLRFWIAQSTNKKNYEIKSSLEYMKSPYNFLITTNFANLSKFKVSSKLSYTNKTLELGFDSSKKFKCFFGTQIKENILARVGMTTNALVSLEDPPLFKACIVFDKSTD</sequence>
<organism evidence="1 2">
    <name type="scientific">Tritrichomonas musculus</name>
    <dbReference type="NCBI Taxonomy" id="1915356"/>
    <lineage>
        <taxon>Eukaryota</taxon>
        <taxon>Metamonada</taxon>
        <taxon>Parabasalia</taxon>
        <taxon>Tritrichomonadida</taxon>
        <taxon>Tritrichomonadidae</taxon>
        <taxon>Tritrichomonas</taxon>
    </lineage>
</organism>
<accession>A0ABR2IBC9</accession>
<dbReference type="EMBL" id="JAPFFF010000018">
    <property type="protein sequence ID" value="KAK8860303.1"/>
    <property type="molecule type" value="Genomic_DNA"/>
</dbReference>
<evidence type="ECO:0000313" key="2">
    <source>
        <dbReference type="Proteomes" id="UP001470230"/>
    </source>
</evidence>